<protein>
    <submittedName>
        <fullName evidence="1">Uncharacterized protein</fullName>
    </submittedName>
</protein>
<dbReference type="Gene3D" id="3.80.10.10">
    <property type="entry name" value="Ribonuclease Inhibitor"/>
    <property type="match status" value="1"/>
</dbReference>
<dbReference type="OrthoDB" id="2986625at2759"/>
<keyword evidence="2" id="KW-1185">Reference proteome</keyword>
<comment type="caution">
    <text evidence="1">The sequence shown here is derived from an EMBL/GenBank/DDBJ whole genome shotgun (WGS) entry which is preliminary data.</text>
</comment>
<dbReference type="EMBL" id="CM032181">
    <property type="protein sequence ID" value="KAG7098982.1"/>
    <property type="molecule type" value="Genomic_DNA"/>
</dbReference>
<dbReference type="Proteomes" id="UP001049176">
    <property type="component" value="Chromosome 1"/>
</dbReference>
<evidence type="ECO:0000313" key="1">
    <source>
        <dbReference type="EMBL" id="KAG7098982.1"/>
    </source>
</evidence>
<accession>A0A9P8AET6</accession>
<evidence type="ECO:0000313" key="2">
    <source>
        <dbReference type="Proteomes" id="UP001049176"/>
    </source>
</evidence>
<gene>
    <name evidence="1" type="ORF">E1B28_000868</name>
</gene>
<sequence length="421" mass="48011">MSTLERCPVEVLEEIASWIRGDLRNFRLVSKYINQAAQRVFWATHTLVIDIGPVDTIKTTQGRRCAVLDVTKFNAALMLLRELNSQTPSSKFIQNLEIKLGPWGTLAQPLNSDVQKLSRETLPNLLPAALSALQGLVSVRLHVMITNDPDWFHRLIFQPLANLPLLSDLTLEDHSYHTLYQKSQRCIPLHFFNTGRLRKLIVIGRSLSGDKFLSSISDLLIHNPHIIHLKLDDFSSIGGRNVALGDLFRSTKHQLLPLKTLHLHGWFADFSDPDLLAHIRTLSSLELCGHFADYPGVWKVFLRENIILRNISCHSVKDELMSYLDSFSGLEKLSAPYNGLSDDNQRVDIFYRRTLHNHRESLQEVHVGSVYEGPWTIGLQNVDIFDGFEKLVFVSVSLKWEDVHFGVDERDVVVSNLPNQW</sequence>
<dbReference type="AlphaFoldDB" id="A0A9P8AET6"/>
<dbReference type="GeneID" id="66069944"/>
<name>A0A9P8AET6_9AGAR</name>
<reference evidence="1" key="1">
    <citation type="journal article" date="2021" name="Genome Biol. Evol.">
        <title>The assembled and annotated genome of the fairy-ring fungus Marasmius oreades.</title>
        <authorList>
            <person name="Hiltunen M."/>
            <person name="Ament-Velasquez S.L."/>
            <person name="Johannesson H."/>
        </authorList>
    </citation>
    <scope>NUCLEOTIDE SEQUENCE</scope>
    <source>
        <strain evidence="1">03SP1</strain>
    </source>
</reference>
<proteinExistence type="predicted"/>
<dbReference type="KEGG" id="more:E1B28_000868"/>
<organism evidence="1 2">
    <name type="scientific">Marasmius oreades</name>
    <name type="common">fairy-ring Marasmius</name>
    <dbReference type="NCBI Taxonomy" id="181124"/>
    <lineage>
        <taxon>Eukaryota</taxon>
        <taxon>Fungi</taxon>
        <taxon>Dikarya</taxon>
        <taxon>Basidiomycota</taxon>
        <taxon>Agaricomycotina</taxon>
        <taxon>Agaricomycetes</taxon>
        <taxon>Agaricomycetidae</taxon>
        <taxon>Agaricales</taxon>
        <taxon>Marasmiineae</taxon>
        <taxon>Marasmiaceae</taxon>
        <taxon>Marasmius</taxon>
    </lineage>
</organism>
<dbReference type="InterPro" id="IPR032675">
    <property type="entry name" value="LRR_dom_sf"/>
</dbReference>
<dbReference type="RefSeq" id="XP_043015452.1">
    <property type="nucleotide sequence ID" value="XM_043146747.1"/>
</dbReference>
<dbReference type="SUPFAM" id="SSF52047">
    <property type="entry name" value="RNI-like"/>
    <property type="match status" value="1"/>
</dbReference>